<dbReference type="InterPro" id="IPR025587">
    <property type="entry name" value="DUF4351"/>
</dbReference>
<feature type="domain" description="Transposase (putative) YhgA-like" evidence="1">
    <location>
        <begin position="8"/>
        <end position="208"/>
    </location>
</feature>
<dbReference type="AlphaFoldDB" id="G2LG10"/>
<dbReference type="KEGG" id="ctm:Cabther_A1372"/>
<evidence type="ECO:0000313" key="3">
    <source>
        <dbReference type="EMBL" id="AEP12123.1"/>
    </source>
</evidence>
<gene>
    <name evidence="3" type="ordered locus">Cabther_A1372</name>
</gene>
<dbReference type="OrthoDB" id="1980949at2"/>
<feature type="domain" description="DUF4351" evidence="2">
    <location>
        <begin position="279"/>
        <end position="336"/>
    </location>
</feature>
<dbReference type="PANTHER" id="PTHR34611:SF2">
    <property type="entry name" value="INACTIVE RECOMBINATION-PROMOTING NUCLEASE-LIKE PROTEIN RPNE-RELATED"/>
    <property type="match status" value="1"/>
</dbReference>
<dbReference type="InterPro" id="IPR006842">
    <property type="entry name" value="Transposase_31"/>
</dbReference>
<keyword evidence="4" id="KW-1185">Reference proteome</keyword>
<dbReference type="Pfam" id="PF04754">
    <property type="entry name" value="Transposase_31"/>
    <property type="match status" value="1"/>
</dbReference>
<dbReference type="GO" id="GO:0006310">
    <property type="term" value="P:DNA recombination"/>
    <property type="evidence" value="ECO:0007669"/>
    <property type="project" value="TreeGrafter"/>
</dbReference>
<accession>G2LG10</accession>
<evidence type="ECO:0000259" key="2">
    <source>
        <dbReference type="Pfam" id="PF14261"/>
    </source>
</evidence>
<dbReference type="EMBL" id="CP002514">
    <property type="protein sequence ID" value="AEP12123.1"/>
    <property type="molecule type" value="Genomic_DNA"/>
</dbReference>
<evidence type="ECO:0000259" key="1">
    <source>
        <dbReference type="Pfam" id="PF04754"/>
    </source>
</evidence>
<dbReference type="GO" id="GO:1990238">
    <property type="term" value="F:double-stranded DNA endonuclease activity"/>
    <property type="evidence" value="ECO:0007669"/>
    <property type="project" value="TreeGrafter"/>
</dbReference>
<evidence type="ECO:0000313" key="4">
    <source>
        <dbReference type="Proteomes" id="UP000006791"/>
    </source>
</evidence>
<dbReference type="HOGENOM" id="CLU_059548_0_0_0"/>
<dbReference type="Pfam" id="PF14261">
    <property type="entry name" value="DUF4351"/>
    <property type="match status" value="1"/>
</dbReference>
<dbReference type="Proteomes" id="UP000006791">
    <property type="component" value="Chromosome 1"/>
</dbReference>
<dbReference type="STRING" id="981222.Cabther_A1372"/>
<dbReference type="PANTHER" id="PTHR34611">
    <property type="match status" value="1"/>
</dbReference>
<reference evidence="3 4" key="1">
    <citation type="journal article" date="2012" name="Environ. Microbiol.">
        <title>Complete genome of Candidatus Chloracidobacterium thermophilum, a chlorophyll-based photoheterotroph belonging to the phylum Acidobacteria.</title>
        <authorList>
            <person name="Garcia Costas A.M."/>
            <person name="Liu Z."/>
            <person name="Tomsho L.P."/>
            <person name="Schuster S.C."/>
            <person name="Ward D.M."/>
            <person name="Bryant D.A."/>
        </authorList>
    </citation>
    <scope>NUCLEOTIDE SEQUENCE [LARGE SCALE GENOMIC DNA]</scope>
    <source>
        <strain evidence="3 4">B</strain>
    </source>
</reference>
<organism evidence="3 4">
    <name type="scientific">Chloracidobacterium thermophilum (strain B)</name>
    <dbReference type="NCBI Taxonomy" id="981222"/>
    <lineage>
        <taxon>Bacteria</taxon>
        <taxon>Pseudomonadati</taxon>
        <taxon>Acidobacteriota</taxon>
        <taxon>Terriglobia</taxon>
        <taxon>Terriglobales</taxon>
        <taxon>Acidobacteriaceae</taxon>
        <taxon>Chloracidobacterium</taxon>
    </lineage>
</organism>
<protein>
    <submittedName>
        <fullName evidence="3">Uncharacterized conserved protein</fullName>
    </submittedName>
</protein>
<proteinExistence type="predicted"/>
<name>G2LG10_CHLTF</name>
<sequence length="349" mass="39473">MVEGHLENPHDRFFKDLLGRPGVAADFLANYLPPELLAHLDVTDPEALSGTFVDDDLREHLSDALFRVRDRTGAAALVYVLLEHKSTPWPWTPLQLLRYVVAIWEQARREGHTSLPVIIPVVFYHGQTRWNVATDVAGLVAHHDEPALRAWTPSFRYWLCDLSRFSPEVIKGGALLRAGLSVLRYVFTDELPERLREIFQLIALLEQQSVTEYLGTVLRYLAATGTPLRWQTVKTAAREALKEQAEALMKAPFVTEIWQEALAQGLEQGREQGHAQGSEQGKRLEALHIVLRQLRRRVGPLPPELESTLTTFPLETLEALSEALLDFQTQAEALAWVQQAQHQTPPRAE</sequence>
<dbReference type="InterPro" id="IPR051699">
    <property type="entry name" value="Rpn/YhgA-like_nuclease"/>
</dbReference>
<dbReference type="RefSeq" id="WP_014099860.1">
    <property type="nucleotide sequence ID" value="NC_016024.1"/>
</dbReference>